<sequence>MADLSVRPVAPASSPTRRLIAAGIIRRLANRTISVRVTEAGVTGTIKTDRATRVAELHRLCREDYTGSADRRTQDHRDDAFLIARASEAVAAR</sequence>
<name>A0AAU2A1I0_9ACTN</name>
<protein>
    <submittedName>
        <fullName evidence="1">Uncharacterized protein</fullName>
    </submittedName>
</protein>
<organism evidence="1">
    <name type="scientific">Streptomyces sp. NBC_00093</name>
    <dbReference type="NCBI Taxonomy" id="2975649"/>
    <lineage>
        <taxon>Bacteria</taxon>
        <taxon>Bacillati</taxon>
        <taxon>Actinomycetota</taxon>
        <taxon>Actinomycetes</taxon>
        <taxon>Kitasatosporales</taxon>
        <taxon>Streptomycetaceae</taxon>
        <taxon>Streptomyces</taxon>
    </lineage>
</organism>
<reference evidence="1" key="1">
    <citation type="submission" date="2022-10" db="EMBL/GenBank/DDBJ databases">
        <title>The complete genomes of actinobacterial strains from the NBC collection.</title>
        <authorList>
            <person name="Joergensen T.S."/>
            <person name="Alvarez Arevalo M."/>
            <person name="Sterndorff E.B."/>
            <person name="Faurdal D."/>
            <person name="Vuksanovic O."/>
            <person name="Mourched A.-S."/>
            <person name="Charusanti P."/>
            <person name="Shaw S."/>
            <person name="Blin K."/>
            <person name="Weber T."/>
        </authorList>
    </citation>
    <scope>NUCLEOTIDE SEQUENCE</scope>
    <source>
        <strain evidence="1">NBC_00093</strain>
    </source>
</reference>
<dbReference type="EMBL" id="CP108222">
    <property type="protein sequence ID" value="WTT17712.1"/>
    <property type="molecule type" value="Genomic_DNA"/>
</dbReference>
<dbReference type="AlphaFoldDB" id="A0AAU2A1I0"/>
<accession>A0AAU2A1I0</accession>
<gene>
    <name evidence="1" type="ORF">OHA22_20300</name>
</gene>
<evidence type="ECO:0000313" key="1">
    <source>
        <dbReference type="EMBL" id="WTT17712.1"/>
    </source>
</evidence>
<proteinExistence type="predicted"/>